<evidence type="ECO:0000313" key="1">
    <source>
        <dbReference type="EMBL" id="GAX57315.1"/>
    </source>
</evidence>
<comment type="caution">
    <text evidence="1">The sequence shown here is derived from an EMBL/GenBank/DDBJ whole genome shotgun (WGS) entry which is preliminary data.</text>
</comment>
<reference evidence="2" key="1">
    <citation type="submission" date="2017-05" db="EMBL/GenBank/DDBJ databases">
        <title>Streptomyces olivochromogenes NBRC 3561 whole genome shotgun sequence.</title>
        <authorList>
            <person name="Dohra H."/>
            <person name="Kodani S."/>
        </authorList>
    </citation>
    <scope>NUCLEOTIDE SEQUENCE [LARGE SCALE GENOMIC DNA]</scope>
    <source>
        <strain evidence="2">NBRC 3561</strain>
    </source>
</reference>
<dbReference type="Pfam" id="PF23140">
    <property type="entry name" value="Gp80"/>
    <property type="match status" value="1"/>
</dbReference>
<name>A0A250VT65_STROL</name>
<protein>
    <submittedName>
        <fullName evidence="1">Uncharacterized protein</fullName>
    </submittedName>
</protein>
<dbReference type="InterPro" id="IPR056908">
    <property type="entry name" value="Gp80-like"/>
</dbReference>
<dbReference type="STRING" id="1963.AQJ27_44900"/>
<accession>A0A250VT65</accession>
<dbReference type="EMBL" id="BDQI01000034">
    <property type="protein sequence ID" value="GAX57315.1"/>
    <property type="molecule type" value="Genomic_DNA"/>
</dbReference>
<evidence type="ECO:0000313" key="2">
    <source>
        <dbReference type="Proteomes" id="UP000217446"/>
    </source>
</evidence>
<sequence>MAEGLSTTLVSNWLNTLRAAGAAFGPVAAQYAQLHTANPGAAGTTAISAGSNTRVIFTHAASSAGSALALTGTNPAWTNGGTSETITDISVWTASSGGTFLFSVALTASKAWASGDTFTLQSLGVSLGAQAS</sequence>
<organism evidence="1 2">
    <name type="scientific">Streptomyces olivochromogenes</name>
    <dbReference type="NCBI Taxonomy" id="1963"/>
    <lineage>
        <taxon>Bacteria</taxon>
        <taxon>Bacillati</taxon>
        <taxon>Actinomycetota</taxon>
        <taxon>Actinomycetes</taxon>
        <taxon>Kitasatosporales</taxon>
        <taxon>Streptomycetaceae</taxon>
        <taxon>Streptomyces</taxon>
    </lineage>
</organism>
<dbReference type="Proteomes" id="UP000217446">
    <property type="component" value="Unassembled WGS sequence"/>
</dbReference>
<proteinExistence type="predicted"/>
<keyword evidence="2" id="KW-1185">Reference proteome</keyword>
<gene>
    <name evidence="1" type="ORF">SO3561_08885</name>
</gene>
<dbReference type="RefSeq" id="WP_067382938.1">
    <property type="nucleotide sequence ID" value="NZ_BDQI01000034.1"/>
</dbReference>
<dbReference type="AlphaFoldDB" id="A0A250VT65"/>